<comment type="caution">
    <text evidence="1">The sequence shown here is derived from an EMBL/GenBank/DDBJ whole genome shotgun (WGS) entry which is preliminary data.</text>
</comment>
<proteinExistence type="predicted"/>
<dbReference type="PRINTS" id="PR00998">
    <property type="entry name" value="CRBOXYPTASET"/>
</dbReference>
<gene>
    <name evidence="1" type="ORF">H9980_09600</name>
</gene>
<dbReference type="PROSITE" id="PS52034">
    <property type="entry name" value="PEPTIDASE_M32"/>
    <property type="match status" value="1"/>
</dbReference>
<evidence type="ECO:0000313" key="1">
    <source>
        <dbReference type="EMBL" id="HIX82206.1"/>
    </source>
</evidence>
<accession>A0A9D1XNB1</accession>
<sequence length="435" mass="51455">MLLELEKQELTISQKAIVKKWLKDIRDLEKIPAQKYQEHQERLMIAQRVWQKAKLENNYQSFMPYLKEIVATEKEFAQYRKTNEACLYDVVLEDYEPGFHVEELDEFFNQLKEHIVPLLKEIQASPIKIDKEYNYKHYSLNKQKEFNRWLAGYVGFDFKKGVIKESEHPFTTEFHNHDVRITTHYYENNLESALFSTIHESGHAIYEMNIDDDITMTPVGSGASMGMHESQSRFYENIIGRSEEFWKPVYPRLQIFFADNLEEVSLEQFVQGINKVEASLIRTEADELTYPLHIMIRYELEKKMFAGEVDFEQLPQLWNQLYQEYLGITPQNDSEGILQDIHWAGGSFGYFPSYALGSAIAAQIYAHMQKTTAVADWVESGDFQVLKKYLQEYIHQYGAIYQTNELLEKLTGEKFNPKYYIEYLTNKFTKLYHLR</sequence>
<keyword evidence="1" id="KW-0645">Protease</keyword>
<dbReference type="PANTHER" id="PTHR34217">
    <property type="entry name" value="METAL-DEPENDENT CARBOXYPEPTIDASE"/>
    <property type="match status" value="1"/>
</dbReference>
<dbReference type="Gene3D" id="1.10.1370.30">
    <property type="match status" value="1"/>
</dbReference>
<dbReference type="GO" id="GO:0006508">
    <property type="term" value="P:proteolysis"/>
    <property type="evidence" value="ECO:0007669"/>
    <property type="project" value="InterPro"/>
</dbReference>
<evidence type="ECO:0000313" key="2">
    <source>
        <dbReference type="Proteomes" id="UP000886724"/>
    </source>
</evidence>
<protein>
    <submittedName>
        <fullName evidence="1">Carboxypeptidase M32</fullName>
    </submittedName>
</protein>
<dbReference type="PANTHER" id="PTHR34217:SF1">
    <property type="entry name" value="CARBOXYPEPTIDASE 1"/>
    <property type="match status" value="1"/>
</dbReference>
<keyword evidence="1" id="KW-0378">Hydrolase</keyword>
<reference evidence="1" key="1">
    <citation type="journal article" date="2021" name="PeerJ">
        <title>Extensive microbial diversity within the chicken gut microbiome revealed by metagenomics and culture.</title>
        <authorList>
            <person name="Gilroy R."/>
            <person name="Ravi A."/>
            <person name="Getino M."/>
            <person name="Pursley I."/>
            <person name="Horton D.L."/>
            <person name="Alikhan N.F."/>
            <person name="Baker D."/>
            <person name="Gharbi K."/>
            <person name="Hall N."/>
            <person name="Watson M."/>
            <person name="Adriaenssens E.M."/>
            <person name="Foster-Nyarko E."/>
            <person name="Jarju S."/>
            <person name="Secka A."/>
            <person name="Antonio M."/>
            <person name="Oren A."/>
            <person name="Chaudhuri R.R."/>
            <person name="La Ragione R."/>
            <person name="Hildebrand F."/>
            <person name="Pallen M.J."/>
        </authorList>
    </citation>
    <scope>NUCLEOTIDE SEQUENCE</scope>
    <source>
        <strain evidence="1">ChiGjej1B1-14440</strain>
    </source>
</reference>
<dbReference type="SUPFAM" id="SSF55486">
    <property type="entry name" value="Metalloproteases ('zincins'), catalytic domain"/>
    <property type="match status" value="1"/>
</dbReference>
<dbReference type="EMBL" id="DXET01000216">
    <property type="protein sequence ID" value="HIX82206.1"/>
    <property type="molecule type" value="Genomic_DNA"/>
</dbReference>
<organism evidence="1 2">
    <name type="scientific">Candidatus Erysipelatoclostridium merdavium</name>
    <dbReference type="NCBI Taxonomy" id="2838566"/>
    <lineage>
        <taxon>Bacteria</taxon>
        <taxon>Bacillati</taxon>
        <taxon>Bacillota</taxon>
        <taxon>Erysipelotrichia</taxon>
        <taxon>Erysipelotrichales</taxon>
        <taxon>Erysipelotrichales incertae sedis</taxon>
    </lineage>
</organism>
<name>A0A9D1XNB1_9FIRM</name>
<dbReference type="Proteomes" id="UP000886724">
    <property type="component" value="Unassembled WGS sequence"/>
</dbReference>
<keyword evidence="1" id="KW-0121">Carboxypeptidase</keyword>
<dbReference type="InterPro" id="IPR001333">
    <property type="entry name" value="Peptidase_M32_Taq"/>
</dbReference>
<dbReference type="GO" id="GO:0004181">
    <property type="term" value="F:metallocarboxypeptidase activity"/>
    <property type="evidence" value="ECO:0007669"/>
    <property type="project" value="InterPro"/>
</dbReference>
<reference evidence="1" key="2">
    <citation type="submission" date="2021-04" db="EMBL/GenBank/DDBJ databases">
        <authorList>
            <person name="Gilroy R."/>
        </authorList>
    </citation>
    <scope>NUCLEOTIDE SEQUENCE</scope>
    <source>
        <strain evidence="1">ChiGjej1B1-14440</strain>
    </source>
</reference>
<dbReference type="AlphaFoldDB" id="A0A9D1XNB1"/>
<dbReference type="CDD" id="cd06460">
    <property type="entry name" value="M32_Taq"/>
    <property type="match status" value="1"/>
</dbReference>
<dbReference type="Pfam" id="PF02074">
    <property type="entry name" value="Peptidase_M32"/>
    <property type="match status" value="1"/>
</dbReference>